<reference evidence="7" key="1">
    <citation type="submission" date="2015-07" db="EMBL/GenBank/DDBJ databases">
        <authorList>
            <person name="Rodrigo-Torres Lidia"/>
            <person name="Arahal R.David."/>
        </authorList>
    </citation>
    <scope>NUCLEOTIDE SEQUENCE [LARGE SCALE GENOMIC DNA]</scope>
    <source>
        <strain evidence="7">CECT 4801</strain>
    </source>
</reference>
<keyword evidence="5" id="KW-0472">Membrane</keyword>
<dbReference type="SUPFAM" id="SSF140478">
    <property type="entry name" value="LemA-like"/>
    <property type="match status" value="1"/>
</dbReference>
<evidence type="ECO:0000313" key="6">
    <source>
        <dbReference type="EMBL" id="CTQ44322.1"/>
    </source>
</evidence>
<dbReference type="AlphaFoldDB" id="A0A0M6Y2K7"/>
<dbReference type="PANTHER" id="PTHR34478:SF1">
    <property type="entry name" value="PROTEIN LEMA"/>
    <property type="match status" value="1"/>
</dbReference>
<evidence type="ECO:0000256" key="3">
    <source>
        <dbReference type="ARBA" id="ARBA00022692"/>
    </source>
</evidence>
<dbReference type="Gene3D" id="1.20.1440.20">
    <property type="entry name" value="LemA-like domain"/>
    <property type="match status" value="1"/>
</dbReference>
<dbReference type="Pfam" id="PF04011">
    <property type="entry name" value="LemA"/>
    <property type="match status" value="1"/>
</dbReference>
<dbReference type="EMBL" id="CXST01000002">
    <property type="protein sequence ID" value="CTQ44322.1"/>
    <property type="molecule type" value="Genomic_DNA"/>
</dbReference>
<evidence type="ECO:0000256" key="5">
    <source>
        <dbReference type="ARBA" id="ARBA00023136"/>
    </source>
</evidence>
<keyword evidence="3" id="KW-0812">Transmembrane</keyword>
<organism evidence="6 7">
    <name type="scientific">Roseibium aggregatum</name>
    <dbReference type="NCBI Taxonomy" id="187304"/>
    <lineage>
        <taxon>Bacteria</taxon>
        <taxon>Pseudomonadati</taxon>
        <taxon>Pseudomonadota</taxon>
        <taxon>Alphaproteobacteria</taxon>
        <taxon>Hyphomicrobiales</taxon>
        <taxon>Stappiaceae</taxon>
        <taxon>Roseibium</taxon>
    </lineage>
</organism>
<dbReference type="InterPro" id="IPR023353">
    <property type="entry name" value="LemA-like_dom_sf"/>
</dbReference>
<dbReference type="GO" id="GO:0016020">
    <property type="term" value="C:membrane"/>
    <property type="evidence" value="ECO:0007669"/>
    <property type="project" value="UniProtKB-SubCell"/>
</dbReference>
<evidence type="ECO:0000256" key="4">
    <source>
        <dbReference type="ARBA" id="ARBA00022989"/>
    </source>
</evidence>
<proteinExistence type="inferred from homology"/>
<dbReference type="RefSeq" id="WP_187306570.1">
    <property type="nucleotide sequence ID" value="NZ_CP045627.1"/>
</dbReference>
<evidence type="ECO:0000256" key="1">
    <source>
        <dbReference type="ARBA" id="ARBA00004167"/>
    </source>
</evidence>
<dbReference type="InterPro" id="IPR007156">
    <property type="entry name" value="MamQ_LemA"/>
</dbReference>
<evidence type="ECO:0000313" key="7">
    <source>
        <dbReference type="Proteomes" id="UP000048926"/>
    </source>
</evidence>
<sequence length="191" mass="21173">MTTLFILLIMSLGGFVYLQNRLAAARNAVANGRSGIQVQLKRRHDLVPGLVSAVRSAIRQENHVFDRLLDVREKAIAVRQGSLEDIERAENDLTAGLSTFLGYTEHHPDVTSTENILQLQKQLEETEDQISAARRLYNGNVDRYNTLLDAIPSCWVGSLLGFERAAFFALDADQLKSAEAVPPIDLTRAPS</sequence>
<accession>A0A0M6Y2K7</accession>
<keyword evidence="4" id="KW-1133">Transmembrane helix</keyword>
<protein>
    <submittedName>
        <fullName evidence="6">LemA family protein</fullName>
    </submittedName>
</protein>
<comment type="subcellular location">
    <subcellularLocation>
        <location evidence="1">Membrane</location>
        <topology evidence="1">Single-pass membrane protein</topology>
    </subcellularLocation>
</comment>
<evidence type="ECO:0000256" key="2">
    <source>
        <dbReference type="ARBA" id="ARBA00008854"/>
    </source>
</evidence>
<comment type="similarity">
    <text evidence="2">Belongs to the LemA family.</text>
</comment>
<dbReference type="Proteomes" id="UP000048926">
    <property type="component" value="Unassembled WGS sequence"/>
</dbReference>
<name>A0A0M6Y2K7_9HYPH</name>
<dbReference type="PANTHER" id="PTHR34478">
    <property type="entry name" value="PROTEIN LEMA"/>
    <property type="match status" value="1"/>
</dbReference>
<gene>
    <name evidence="6" type="ORF">LAL4801_02765</name>
</gene>
<keyword evidence="7" id="KW-1185">Reference proteome</keyword>
<dbReference type="STRING" id="187304.B0E33_09460"/>